<keyword evidence="1" id="KW-0732">Signal</keyword>
<proteinExistence type="predicted"/>
<reference evidence="3" key="1">
    <citation type="submission" date="2016-06" db="EMBL/GenBank/DDBJ databases">
        <title>NZP2037 Pacbio-Illumina hybrid assembly.</title>
        <authorList>
            <person name="Ramsay J.P."/>
        </authorList>
    </citation>
    <scope>NUCLEOTIDE SEQUENCE [LARGE SCALE GENOMIC DNA]</scope>
    <source>
        <strain evidence="3">R7ANS::ICEMlSym2042</strain>
    </source>
</reference>
<dbReference type="OrthoDB" id="8283288at2"/>
<sequence>MRYARVSTLACLLTSVLTLAACSTSDVSGVAPLRSALGNSLAGAQGKTVADQNKIDRTVAPGCAVKLYTRAECDLHTKASAARRAELKS</sequence>
<comment type="caution">
    <text evidence="2">The sequence shown here is derived from an EMBL/GenBank/DDBJ whole genome shotgun (WGS) entry which is preliminary data.</text>
</comment>
<evidence type="ECO:0000313" key="2">
    <source>
        <dbReference type="EMBL" id="OBP76836.1"/>
    </source>
</evidence>
<organism evidence="2 3">
    <name type="scientific">Rhizobium loti</name>
    <name type="common">Mesorhizobium loti</name>
    <dbReference type="NCBI Taxonomy" id="381"/>
    <lineage>
        <taxon>Bacteria</taxon>
        <taxon>Pseudomonadati</taxon>
        <taxon>Pseudomonadota</taxon>
        <taxon>Alphaproteobacteria</taxon>
        <taxon>Hyphomicrobiales</taxon>
        <taxon>Phyllobacteriaceae</taxon>
        <taxon>Mesorhizobium</taxon>
    </lineage>
</organism>
<dbReference type="EMBL" id="LZTJ01000012">
    <property type="protein sequence ID" value="OBP76836.1"/>
    <property type="molecule type" value="Genomic_DNA"/>
</dbReference>
<dbReference type="Proteomes" id="UP000093748">
    <property type="component" value="Unassembled WGS sequence"/>
</dbReference>
<name>A0A1A5HUR3_RHILI</name>
<evidence type="ECO:0000313" key="3">
    <source>
        <dbReference type="Proteomes" id="UP000093748"/>
    </source>
</evidence>
<evidence type="ECO:0000256" key="1">
    <source>
        <dbReference type="SAM" id="SignalP"/>
    </source>
</evidence>
<gene>
    <name evidence="2" type="ORF">BAE39_12205</name>
</gene>
<protein>
    <recommendedName>
        <fullName evidence="4">Lipoprotein</fullName>
    </recommendedName>
</protein>
<feature type="signal peptide" evidence="1">
    <location>
        <begin position="1"/>
        <end position="20"/>
    </location>
</feature>
<dbReference type="AlphaFoldDB" id="A0A1A5HUR3"/>
<dbReference type="PROSITE" id="PS51257">
    <property type="entry name" value="PROKAR_LIPOPROTEIN"/>
    <property type="match status" value="1"/>
</dbReference>
<feature type="chain" id="PRO_5009826967" description="Lipoprotein" evidence="1">
    <location>
        <begin position="21"/>
        <end position="89"/>
    </location>
</feature>
<accession>A0A1A5HUR3</accession>
<evidence type="ECO:0008006" key="4">
    <source>
        <dbReference type="Google" id="ProtNLM"/>
    </source>
</evidence>